<dbReference type="GO" id="GO:0009903">
    <property type="term" value="P:chloroplast avoidance movement"/>
    <property type="evidence" value="ECO:0007669"/>
    <property type="project" value="TreeGrafter"/>
</dbReference>
<organism evidence="4 5">
    <name type="scientific">Nepenthes gracilis</name>
    <name type="common">Slender pitcher plant</name>
    <dbReference type="NCBI Taxonomy" id="150966"/>
    <lineage>
        <taxon>Eukaryota</taxon>
        <taxon>Viridiplantae</taxon>
        <taxon>Streptophyta</taxon>
        <taxon>Embryophyta</taxon>
        <taxon>Tracheophyta</taxon>
        <taxon>Spermatophyta</taxon>
        <taxon>Magnoliopsida</taxon>
        <taxon>eudicotyledons</taxon>
        <taxon>Gunneridae</taxon>
        <taxon>Pentapetalae</taxon>
        <taxon>Caryophyllales</taxon>
        <taxon>Nepenthaceae</taxon>
        <taxon>Nepenthes</taxon>
    </lineage>
</organism>
<evidence type="ECO:0000256" key="3">
    <source>
        <dbReference type="SAM" id="Coils"/>
    </source>
</evidence>
<comment type="caution">
    <text evidence="4">The sequence shown here is derived from an EMBL/GenBank/DDBJ whole genome shotgun (WGS) entry which is preliminary data.</text>
</comment>
<dbReference type="PANTHER" id="PTHR32054">
    <property type="entry name" value="HEAVY CHAIN, PUTATIVE, EXPRESSED-RELATED-RELATED"/>
    <property type="match status" value="1"/>
</dbReference>
<evidence type="ECO:0000313" key="5">
    <source>
        <dbReference type="Proteomes" id="UP001279734"/>
    </source>
</evidence>
<dbReference type="GO" id="GO:0005829">
    <property type="term" value="C:cytosol"/>
    <property type="evidence" value="ECO:0007669"/>
    <property type="project" value="TreeGrafter"/>
</dbReference>
<dbReference type="Proteomes" id="UP001279734">
    <property type="component" value="Unassembled WGS sequence"/>
</dbReference>
<dbReference type="GO" id="GO:0009904">
    <property type="term" value="P:chloroplast accumulation movement"/>
    <property type="evidence" value="ECO:0007669"/>
    <property type="project" value="TreeGrafter"/>
</dbReference>
<evidence type="ECO:0000256" key="2">
    <source>
        <dbReference type="ARBA" id="ARBA00023054"/>
    </source>
</evidence>
<keyword evidence="2 3" id="KW-0175">Coiled coil</keyword>
<evidence type="ECO:0000313" key="4">
    <source>
        <dbReference type="EMBL" id="GMH06541.1"/>
    </source>
</evidence>
<dbReference type="PANTHER" id="PTHR32054:SF9">
    <property type="entry name" value="OS04G0116200 PROTEIN"/>
    <property type="match status" value="1"/>
</dbReference>
<dbReference type="EMBL" id="BSYO01000006">
    <property type="protein sequence ID" value="GMH06541.1"/>
    <property type="molecule type" value="Genomic_DNA"/>
</dbReference>
<comment type="similarity">
    <text evidence="1">Belongs to the WEB family.</text>
</comment>
<gene>
    <name evidence="4" type="ORF">Nepgr_008381</name>
</gene>
<evidence type="ECO:0008006" key="6">
    <source>
        <dbReference type="Google" id="ProtNLM"/>
    </source>
</evidence>
<protein>
    <recommendedName>
        <fullName evidence="6">WEB family protein</fullName>
    </recommendedName>
</protein>
<dbReference type="AlphaFoldDB" id="A0AAD3XJD9"/>
<reference evidence="4" key="1">
    <citation type="submission" date="2023-05" db="EMBL/GenBank/DDBJ databases">
        <title>Nepenthes gracilis genome sequencing.</title>
        <authorList>
            <person name="Fukushima K."/>
        </authorList>
    </citation>
    <scope>NUCLEOTIDE SEQUENCE</scope>
    <source>
        <strain evidence="4">SING2019-196</strain>
    </source>
</reference>
<keyword evidence="5" id="KW-1185">Reference proteome</keyword>
<evidence type="ECO:0000256" key="1">
    <source>
        <dbReference type="ARBA" id="ARBA00005485"/>
    </source>
</evidence>
<proteinExistence type="inferred from homology"/>
<sequence>MEVHEGRVVVKGRAAIDTRAPFRSVKEAVQLFGEKVLAGEVYANKLKEFGARASEERRVVSRSGAATAELEEMKLSLEAAREEAKSMANHLNYLREELHRTREELQQLKARQEGRARPTINPEIEEFKFVENSIVRVDEVGSDNQIQKKKIVRFASSLGTCSPGIDCLHSPSRITNEEGRKKQPLRISPAIGWLFPMKKRSAGGGSRRS</sequence>
<name>A0AAD3XJD9_NEPGR</name>
<feature type="coiled-coil region" evidence="3">
    <location>
        <begin position="63"/>
        <end position="115"/>
    </location>
</feature>
<accession>A0AAD3XJD9</accession>